<evidence type="ECO:0000313" key="1">
    <source>
        <dbReference type="EMBL" id="BBX33606.1"/>
    </source>
</evidence>
<accession>A0ABM7HSS5</accession>
<organism evidence="1 2">
    <name type="scientific">Mycolicibacterium mageritense</name>
    <name type="common">Mycobacterium mageritense</name>
    <dbReference type="NCBI Taxonomy" id="53462"/>
    <lineage>
        <taxon>Bacteria</taxon>
        <taxon>Bacillati</taxon>
        <taxon>Actinomycetota</taxon>
        <taxon>Actinomycetes</taxon>
        <taxon>Mycobacteriales</taxon>
        <taxon>Mycobacteriaceae</taxon>
        <taxon>Mycolicibacterium</taxon>
    </lineage>
</organism>
<dbReference type="Proteomes" id="UP000465622">
    <property type="component" value="Chromosome"/>
</dbReference>
<dbReference type="RefSeq" id="WP_036431292.1">
    <property type="nucleotide sequence ID" value="NZ_AP022567.1"/>
</dbReference>
<dbReference type="EMBL" id="AP022567">
    <property type="protein sequence ID" value="BBX33606.1"/>
    <property type="molecule type" value="Genomic_DNA"/>
</dbReference>
<sequence>MTVNPFLDALTWDERFTASMSSSQRASRHERRTIMARLEALRALDSQLPLVQRARLDAIREARGAGMSNALIAQALELSEGRVSVLVRRAEGTRC</sequence>
<reference evidence="1 2" key="1">
    <citation type="journal article" date="2019" name="Emerg. Microbes Infect.">
        <title>Comprehensive subspecies identification of 175 nontuberculous mycobacteria species based on 7547 genomic profiles.</title>
        <authorList>
            <person name="Matsumoto Y."/>
            <person name="Kinjo T."/>
            <person name="Motooka D."/>
            <person name="Nabeya D."/>
            <person name="Jung N."/>
            <person name="Uechi K."/>
            <person name="Horii T."/>
            <person name="Iida T."/>
            <person name="Fujita J."/>
            <person name="Nakamura S."/>
        </authorList>
    </citation>
    <scope>NUCLEOTIDE SEQUENCE [LARGE SCALE GENOMIC DNA]</scope>
    <source>
        <strain evidence="1 2">JCM 12375</strain>
    </source>
</reference>
<keyword evidence="2" id="KW-1185">Reference proteome</keyword>
<name>A0ABM7HSS5_MYCME</name>
<protein>
    <submittedName>
        <fullName evidence="1">Uncharacterized protein</fullName>
    </submittedName>
</protein>
<gene>
    <name evidence="1" type="ORF">MMAGJ_28880</name>
</gene>
<proteinExistence type="predicted"/>
<evidence type="ECO:0000313" key="2">
    <source>
        <dbReference type="Proteomes" id="UP000465622"/>
    </source>
</evidence>